<evidence type="ECO:0000256" key="5">
    <source>
        <dbReference type="ARBA" id="ARBA00023235"/>
    </source>
</evidence>
<dbReference type="AlphaFoldDB" id="A0A2S7T1Q9"/>
<organism evidence="8 9">
    <name type="scientific">Flavipsychrobacter stenotrophus</name>
    <dbReference type="NCBI Taxonomy" id="2077091"/>
    <lineage>
        <taxon>Bacteria</taxon>
        <taxon>Pseudomonadati</taxon>
        <taxon>Bacteroidota</taxon>
        <taxon>Chitinophagia</taxon>
        <taxon>Chitinophagales</taxon>
        <taxon>Chitinophagaceae</taxon>
        <taxon>Flavipsychrobacter</taxon>
    </lineage>
</organism>
<dbReference type="GO" id="GO:0003918">
    <property type="term" value="F:DNA topoisomerase type II (double strand cut, ATP-hydrolyzing) activity"/>
    <property type="evidence" value="ECO:0007669"/>
    <property type="project" value="UniProtKB-EC"/>
</dbReference>
<dbReference type="InterPro" id="IPR013758">
    <property type="entry name" value="Topo_IIA_A/C_ab"/>
</dbReference>
<dbReference type="PANTHER" id="PTHR43493:SF5">
    <property type="entry name" value="DNA GYRASE SUBUNIT A, CHLOROPLASTIC_MITOCHONDRIAL"/>
    <property type="match status" value="1"/>
</dbReference>
<dbReference type="Gene3D" id="3.90.199.10">
    <property type="entry name" value="Topoisomerase II, domain 5"/>
    <property type="match status" value="1"/>
</dbReference>
<sequence length="838" mass="95231">MAEQDEFSGLGSVMINDMYESWFLDYASYVILERAVPAIEDGLKPVQRRILHAMKEMDDGRFNKVANVIGQTMQYHPHGDASITDAMVGLGQKDLLIETQGNWGDIRTGDPAAAARYIEARLSKFALEVAFNAKTTNWQLSYDGRKNEPTTLPMKFPLLLAQGTDGIAVGLSTKILPHNFCEILDCAIKHLKGKKFELYPDFLHGGMVDVSNYNDGARGGKIRVRAKIEEADKKTLLIKSVPYGITTSTLVDSILKANESGKIKIKSVTDNTAKDVELSIILPPGVDTNQTIDALYAFTDCEISISPNACVIIGDKPHFITVSDMLRHSVQHTKALLLRELEIKLGELEDDWHYSSLEKIFIENRIYRDIEEETTWEGVLAAIDKGLTPFKKLLRRQITQDDIIKLTEIRIKRISKFDAFKADEHIRGVENNIGEVKNNIENLNDYSIRYYENLLKKYGKGRERQTEIRPFETINANTVAIANAKLYVNWKEGFIGTSLKKDEFLFDCSDLDMIITFRKNGRMMVTKVAEKTFVGKDISHVAIFQKNDERTTYNMMYVDGKTGITYGKRFNVTGITRDKEYDLTKGNPDSKVLHFSANPNGEAEVITVTLNPGCKARVKVFDYYFEELEIKARSAQGNQVTKYPVKSTRFKEKGRSTLSAMKIWYDDTVGRLNKEEKGTLLGRFDEKDRVIAFYKDGTYEITDYELTNRYDTDSLVLIEKFHPKRVVTAVYWEAKSNQFNAKRFIIESQTLKTRYLFIKEGEGNYLEFVTTMPEPIVIIRTGKKKNELTEEQVALHETIDVTGWRTIGTFIADVNMKEISLVPAVSEDTGEPEAPTLF</sequence>
<comment type="catalytic activity">
    <reaction evidence="1 6">
        <text>ATP-dependent breakage, passage and rejoining of double-stranded DNA.</text>
        <dbReference type="EC" id="5.6.2.2"/>
    </reaction>
</comment>
<dbReference type="GO" id="GO:0005737">
    <property type="term" value="C:cytoplasm"/>
    <property type="evidence" value="ECO:0007669"/>
    <property type="project" value="TreeGrafter"/>
</dbReference>
<dbReference type="SMART" id="SM00434">
    <property type="entry name" value="TOP4c"/>
    <property type="match status" value="1"/>
</dbReference>
<accession>A0A2S7T1Q9</accession>
<dbReference type="PROSITE" id="PS52040">
    <property type="entry name" value="TOPO_IIA"/>
    <property type="match status" value="1"/>
</dbReference>
<dbReference type="Pfam" id="PF00521">
    <property type="entry name" value="DNA_topoisoIV"/>
    <property type="match status" value="1"/>
</dbReference>
<evidence type="ECO:0000256" key="6">
    <source>
        <dbReference type="PROSITE-ProRule" id="PRU01384"/>
    </source>
</evidence>
<dbReference type="GO" id="GO:0005524">
    <property type="term" value="F:ATP binding"/>
    <property type="evidence" value="ECO:0007669"/>
    <property type="project" value="InterPro"/>
</dbReference>
<feature type="active site" description="O-(5'-phospho-DNA)-tyrosine intermediate" evidence="6">
    <location>
        <position position="117"/>
    </location>
</feature>
<comment type="similarity">
    <text evidence="2">Belongs to the type II topoisomerase GyrA/ParC subunit family.</text>
</comment>
<dbReference type="Proteomes" id="UP000239872">
    <property type="component" value="Unassembled WGS sequence"/>
</dbReference>
<evidence type="ECO:0000256" key="1">
    <source>
        <dbReference type="ARBA" id="ARBA00000185"/>
    </source>
</evidence>
<reference evidence="8 9" key="1">
    <citation type="submission" date="2018-01" db="EMBL/GenBank/DDBJ databases">
        <title>A novel member of the phylum Bacteroidetes isolated from glacier ice.</title>
        <authorList>
            <person name="Liu Q."/>
            <person name="Xin Y.-H."/>
        </authorList>
    </citation>
    <scope>NUCLEOTIDE SEQUENCE [LARGE SCALE GENOMIC DNA]</scope>
    <source>
        <strain evidence="8 9">RB1R16</strain>
    </source>
</reference>
<dbReference type="RefSeq" id="WP_105037661.1">
    <property type="nucleotide sequence ID" value="NZ_PPSL01000001.1"/>
</dbReference>
<keyword evidence="5 6" id="KW-0413">Isomerase</keyword>
<dbReference type="OrthoDB" id="9806486at2"/>
<evidence type="ECO:0000313" key="8">
    <source>
        <dbReference type="EMBL" id="PQJ12777.1"/>
    </source>
</evidence>
<evidence type="ECO:0000256" key="3">
    <source>
        <dbReference type="ARBA" id="ARBA00023029"/>
    </source>
</evidence>
<dbReference type="GO" id="GO:0003677">
    <property type="term" value="F:DNA binding"/>
    <property type="evidence" value="ECO:0007669"/>
    <property type="project" value="UniProtKB-UniRule"/>
</dbReference>
<feature type="domain" description="Topo IIA-type catalytic" evidence="7">
    <location>
        <begin position="36"/>
        <end position="443"/>
    </location>
</feature>
<protein>
    <submittedName>
        <fullName evidence="8">DNA gyrase/topoisomerase IV subunit A</fullName>
    </submittedName>
</protein>
<comment type="caution">
    <text evidence="8">The sequence shown here is derived from an EMBL/GenBank/DDBJ whole genome shotgun (WGS) entry which is preliminary data.</text>
</comment>
<dbReference type="PANTHER" id="PTHR43493">
    <property type="entry name" value="DNA GYRASE/TOPOISOMERASE SUBUNIT A"/>
    <property type="match status" value="1"/>
</dbReference>
<dbReference type="InterPro" id="IPR013757">
    <property type="entry name" value="Topo_IIA_A_a_sf"/>
</dbReference>
<name>A0A2S7T1Q9_9BACT</name>
<dbReference type="GO" id="GO:0009330">
    <property type="term" value="C:DNA topoisomerase type II (double strand cut, ATP-hydrolyzing) complex"/>
    <property type="evidence" value="ECO:0007669"/>
    <property type="project" value="TreeGrafter"/>
</dbReference>
<evidence type="ECO:0000256" key="4">
    <source>
        <dbReference type="ARBA" id="ARBA00023125"/>
    </source>
</evidence>
<keyword evidence="9" id="KW-1185">Reference proteome</keyword>
<dbReference type="SUPFAM" id="SSF56719">
    <property type="entry name" value="Type II DNA topoisomerase"/>
    <property type="match status" value="1"/>
</dbReference>
<dbReference type="GO" id="GO:0006265">
    <property type="term" value="P:DNA topological change"/>
    <property type="evidence" value="ECO:0007669"/>
    <property type="project" value="UniProtKB-UniRule"/>
</dbReference>
<dbReference type="InterPro" id="IPR050220">
    <property type="entry name" value="Type_II_DNA_Topoisomerases"/>
</dbReference>
<gene>
    <name evidence="8" type="ORF">CJD36_003245</name>
</gene>
<proteinExistence type="inferred from homology"/>
<dbReference type="InterPro" id="IPR002205">
    <property type="entry name" value="Topo_IIA_dom_A"/>
</dbReference>
<dbReference type="NCBIfam" id="NF009397">
    <property type="entry name" value="PRK12758.1"/>
    <property type="match status" value="1"/>
</dbReference>
<dbReference type="EMBL" id="PPSL01000001">
    <property type="protein sequence ID" value="PQJ12777.1"/>
    <property type="molecule type" value="Genomic_DNA"/>
</dbReference>
<dbReference type="Gene3D" id="1.10.268.10">
    <property type="entry name" value="Topoisomerase, domain 3"/>
    <property type="match status" value="1"/>
</dbReference>
<evidence type="ECO:0000313" key="9">
    <source>
        <dbReference type="Proteomes" id="UP000239872"/>
    </source>
</evidence>
<dbReference type="InterPro" id="IPR013760">
    <property type="entry name" value="Topo_IIA-like_dom_sf"/>
</dbReference>
<dbReference type="NCBIfam" id="NF007209">
    <property type="entry name" value="PRK09631.1"/>
    <property type="match status" value="1"/>
</dbReference>
<dbReference type="Gene3D" id="3.30.1360.40">
    <property type="match status" value="1"/>
</dbReference>
<keyword evidence="3 6" id="KW-0799">Topoisomerase</keyword>
<keyword evidence="4 6" id="KW-0238">DNA-binding</keyword>
<evidence type="ECO:0000256" key="2">
    <source>
        <dbReference type="ARBA" id="ARBA00008263"/>
    </source>
</evidence>
<evidence type="ECO:0000259" key="7">
    <source>
        <dbReference type="PROSITE" id="PS52040"/>
    </source>
</evidence>